<evidence type="ECO:0000256" key="3">
    <source>
        <dbReference type="ARBA" id="ARBA00006906"/>
    </source>
</evidence>
<evidence type="ECO:0000256" key="1">
    <source>
        <dbReference type="ARBA" id="ARBA00000654"/>
    </source>
</evidence>
<dbReference type="Proteomes" id="UP001500368">
    <property type="component" value="Unassembled WGS sequence"/>
</dbReference>
<dbReference type="PROSITE" id="PS00159">
    <property type="entry name" value="ALDOLASE_KDPG_KHG_1"/>
    <property type="match status" value="1"/>
</dbReference>
<dbReference type="EMBL" id="BAABLW010000007">
    <property type="protein sequence ID" value="GAA4926032.1"/>
    <property type="molecule type" value="Genomic_DNA"/>
</dbReference>
<dbReference type="Pfam" id="PF01081">
    <property type="entry name" value="Aldolase"/>
    <property type="match status" value="1"/>
</dbReference>
<comment type="catalytic activity">
    <reaction evidence="1">
        <text>2-dehydro-3-deoxy-6-phospho-D-gluconate = D-glyceraldehyde 3-phosphate + pyruvate</text>
        <dbReference type="Rhea" id="RHEA:17089"/>
        <dbReference type="ChEBI" id="CHEBI:15361"/>
        <dbReference type="ChEBI" id="CHEBI:57569"/>
        <dbReference type="ChEBI" id="CHEBI:59776"/>
        <dbReference type="EC" id="4.1.2.14"/>
    </reaction>
</comment>
<comment type="subunit">
    <text evidence="4">Homotrimer.</text>
</comment>
<accession>A0ABP9GAP6</accession>
<evidence type="ECO:0000256" key="6">
    <source>
        <dbReference type="ARBA" id="ARBA00023239"/>
    </source>
</evidence>
<dbReference type="PANTHER" id="PTHR30246:SF1">
    <property type="entry name" value="2-DEHYDRO-3-DEOXY-6-PHOSPHOGALACTONATE ALDOLASE-RELATED"/>
    <property type="match status" value="1"/>
</dbReference>
<evidence type="ECO:0000256" key="8">
    <source>
        <dbReference type="ARBA" id="ARBA00023277"/>
    </source>
</evidence>
<evidence type="ECO:0000313" key="9">
    <source>
        <dbReference type="EMBL" id="GAA4926032.1"/>
    </source>
</evidence>
<dbReference type="EC" id="4.1.2.14" evidence="5"/>
<reference evidence="10" key="1">
    <citation type="journal article" date="2019" name="Int. J. Syst. Evol. Microbiol.">
        <title>The Global Catalogue of Microorganisms (GCM) 10K type strain sequencing project: providing services to taxonomists for standard genome sequencing and annotation.</title>
        <authorList>
            <consortium name="The Broad Institute Genomics Platform"/>
            <consortium name="The Broad Institute Genome Sequencing Center for Infectious Disease"/>
            <person name="Wu L."/>
            <person name="Ma J."/>
        </authorList>
    </citation>
    <scope>NUCLEOTIDE SEQUENCE [LARGE SCALE GENOMIC DNA]</scope>
    <source>
        <strain evidence="10">JCM 19129</strain>
    </source>
</reference>
<organism evidence="9 10">
    <name type="scientific">Nesterenkonia rhizosphaerae</name>
    <dbReference type="NCBI Taxonomy" id="1348272"/>
    <lineage>
        <taxon>Bacteria</taxon>
        <taxon>Bacillati</taxon>
        <taxon>Actinomycetota</taxon>
        <taxon>Actinomycetes</taxon>
        <taxon>Micrococcales</taxon>
        <taxon>Micrococcaceae</taxon>
        <taxon>Nesterenkonia</taxon>
    </lineage>
</organism>
<evidence type="ECO:0000256" key="7">
    <source>
        <dbReference type="ARBA" id="ARBA00023270"/>
    </source>
</evidence>
<protein>
    <recommendedName>
        <fullName evidence="5">2-dehydro-3-deoxy-phosphogluconate aldolase</fullName>
        <ecNumber evidence="5">4.1.2.14</ecNumber>
    </recommendedName>
</protein>
<keyword evidence="7" id="KW-0704">Schiff base</keyword>
<dbReference type="NCBIfam" id="TIGR01182">
    <property type="entry name" value="eda"/>
    <property type="match status" value="1"/>
</dbReference>
<evidence type="ECO:0000256" key="2">
    <source>
        <dbReference type="ARBA" id="ARBA00004736"/>
    </source>
</evidence>
<dbReference type="PROSITE" id="PS00160">
    <property type="entry name" value="ALDOLASE_KDPG_KHG_2"/>
    <property type="match status" value="1"/>
</dbReference>
<gene>
    <name evidence="9" type="ORF">GCM10025790_24780</name>
</gene>
<dbReference type="InterPro" id="IPR031337">
    <property type="entry name" value="KDPG/KHG_AS_1"/>
</dbReference>
<dbReference type="InterPro" id="IPR013785">
    <property type="entry name" value="Aldolase_TIM"/>
</dbReference>
<dbReference type="RefSeq" id="WP_345478319.1">
    <property type="nucleotide sequence ID" value="NZ_BAABLW010000007.1"/>
</dbReference>
<proteinExistence type="inferred from homology"/>
<comment type="caution">
    <text evidence="9">The sequence shown here is derived from an EMBL/GenBank/DDBJ whole genome shotgun (WGS) entry which is preliminary data.</text>
</comment>
<name>A0ABP9GAP6_9MICC</name>
<dbReference type="CDD" id="cd00452">
    <property type="entry name" value="KDPG_aldolase"/>
    <property type="match status" value="1"/>
</dbReference>
<keyword evidence="10" id="KW-1185">Reference proteome</keyword>
<dbReference type="SUPFAM" id="SSF51569">
    <property type="entry name" value="Aldolase"/>
    <property type="match status" value="1"/>
</dbReference>
<dbReference type="InterPro" id="IPR000887">
    <property type="entry name" value="Aldlse_KDPG_KHG"/>
</dbReference>
<keyword evidence="8" id="KW-0119">Carbohydrate metabolism</keyword>
<evidence type="ECO:0000256" key="5">
    <source>
        <dbReference type="ARBA" id="ARBA00013063"/>
    </source>
</evidence>
<evidence type="ECO:0000313" key="10">
    <source>
        <dbReference type="Proteomes" id="UP001500368"/>
    </source>
</evidence>
<sequence>MSTHASSGILDQLSVVGVIPVISVDSAAQAQDLASALCDGGLPAAEITFRTPAAAEAIAAVAHAGTDILLGAGTVITVEQVDQAAAAGASYIVSPGTSRAVVQRAQEHGLAVLPGAVTATEIQAALELGVETVKFFPAGTSGGPAAIKALSAPFGGVSFVPTGGVNLTNLEDYLSIPAVRAAGGSWMVPQDKIRAGQFSDIRELAAEAAAAVARIRAS</sequence>
<comment type="pathway">
    <text evidence="2">Carbohydrate acid metabolism; 2-dehydro-3-deoxy-D-gluconate degradation; D-glyceraldehyde 3-phosphate and pyruvate from 2-dehydro-3-deoxy-D-gluconate: step 2/2.</text>
</comment>
<dbReference type="InterPro" id="IPR031338">
    <property type="entry name" value="KDPG/KHG_AS_2"/>
</dbReference>
<comment type="similarity">
    <text evidence="3">Belongs to the KHG/KDPG aldolase family.</text>
</comment>
<evidence type="ECO:0000256" key="4">
    <source>
        <dbReference type="ARBA" id="ARBA00011233"/>
    </source>
</evidence>
<dbReference type="PANTHER" id="PTHR30246">
    <property type="entry name" value="2-KETO-3-DEOXY-6-PHOSPHOGLUCONATE ALDOLASE"/>
    <property type="match status" value="1"/>
</dbReference>
<keyword evidence="6" id="KW-0456">Lyase</keyword>
<dbReference type="Gene3D" id="3.20.20.70">
    <property type="entry name" value="Aldolase class I"/>
    <property type="match status" value="1"/>
</dbReference>